<reference evidence="2 3" key="2">
    <citation type="journal article" date="2022" name="Mol. Biol. Evol.">
        <title>Comparative Genomics Reveals Insights into the Divergent Evolution of Astigmatic Mites and Household Pest Adaptations.</title>
        <authorList>
            <person name="Xiong Q."/>
            <person name="Wan A.T."/>
            <person name="Liu X."/>
            <person name="Fung C.S."/>
            <person name="Xiao X."/>
            <person name="Malainual N."/>
            <person name="Hou J."/>
            <person name="Wang L."/>
            <person name="Wang M."/>
            <person name="Yang K.Y."/>
            <person name="Cui Y."/>
            <person name="Leung E.L."/>
            <person name="Nong W."/>
            <person name="Shin S.K."/>
            <person name="Au S.W."/>
            <person name="Jeong K.Y."/>
            <person name="Chew F.T."/>
            <person name="Hui J.H."/>
            <person name="Leung T.F."/>
            <person name="Tungtrongchitr A."/>
            <person name="Zhong N."/>
            <person name="Liu Z."/>
            <person name="Tsui S.K."/>
        </authorList>
    </citation>
    <scope>NUCLEOTIDE SEQUENCE [LARGE SCALE GENOMIC DNA]</scope>
    <source>
        <strain evidence="2">Derp</strain>
    </source>
</reference>
<name>A0ABQ8J395_DERPT</name>
<gene>
    <name evidence="2" type="ORF">DERP_013149</name>
</gene>
<accession>A0ABQ8J395</accession>
<proteinExistence type="predicted"/>
<feature type="transmembrane region" description="Helical" evidence="1">
    <location>
        <begin position="260"/>
        <end position="287"/>
    </location>
</feature>
<feature type="transmembrane region" description="Helical" evidence="1">
    <location>
        <begin position="78"/>
        <end position="98"/>
    </location>
</feature>
<evidence type="ECO:0000313" key="2">
    <source>
        <dbReference type="EMBL" id="KAH9417035.1"/>
    </source>
</evidence>
<comment type="caution">
    <text evidence="2">The sequence shown here is derived from an EMBL/GenBank/DDBJ whole genome shotgun (WGS) entry which is preliminary data.</text>
</comment>
<feature type="transmembrane region" description="Helical" evidence="1">
    <location>
        <begin position="33"/>
        <end position="51"/>
    </location>
</feature>
<keyword evidence="1" id="KW-0472">Membrane</keyword>
<evidence type="ECO:0000256" key="1">
    <source>
        <dbReference type="SAM" id="Phobius"/>
    </source>
</evidence>
<protein>
    <recommendedName>
        <fullName evidence="4">Gustatory receptor</fullName>
    </recommendedName>
</protein>
<keyword evidence="1" id="KW-1133">Transmembrane helix</keyword>
<feature type="transmembrane region" description="Helical" evidence="1">
    <location>
        <begin position="374"/>
        <end position="395"/>
    </location>
</feature>
<dbReference type="Proteomes" id="UP000887458">
    <property type="component" value="Unassembled WGS sequence"/>
</dbReference>
<keyword evidence="1" id="KW-0812">Transmembrane</keyword>
<sequence length="487" mass="58501">MLFKIKSFLYETMKHIVDEYDSRQYRLMHSIDIILFLYWFIRLSILLLMYLDSEKYPLFQYEYGAAYFWQYRQILNKFFLIILIFFALIGLLGIRTFFLQHSDQLSFQLLYDCIVYNTDQYWNSFDTQENFTIKQSERFRQYRQQFDRNHRYLSMINPLADRLISFRVWFDSWLQMDRIDRNLFQQHNRMRLFQHSPIEGRNRVLLFIFLSDYFSIFLHILSGFCYNEYCLLYNISTSLFIGFGTKFINIMKITLLIEAILVFHNVFALIQCALLLSYTILAIYQVLHCELAIINKNFLKLLKKLQNGHRINTKELKQLKFILNQHITLSYYILRPDKTTWSQALYYYALISIPINVTIMCELIVEDLLPETKLLIIMIAIVHGITGSFPFLLAANMSSDFHSIKDYLPAMQLQLKRSTHLRLKLKYDDLYERLITGRKISYTFGTLGNLTFRGLFEAFLGYIVAFFLILKNYMNEQQINNQQQQQV</sequence>
<evidence type="ECO:0008006" key="4">
    <source>
        <dbReference type="Google" id="ProtNLM"/>
    </source>
</evidence>
<feature type="transmembrane region" description="Helical" evidence="1">
    <location>
        <begin position="450"/>
        <end position="470"/>
    </location>
</feature>
<feature type="transmembrane region" description="Helical" evidence="1">
    <location>
        <begin position="345"/>
        <end position="365"/>
    </location>
</feature>
<evidence type="ECO:0000313" key="3">
    <source>
        <dbReference type="Proteomes" id="UP000887458"/>
    </source>
</evidence>
<dbReference type="EMBL" id="NJHN03000082">
    <property type="protein sequence ID" value="KAH9417035.1"/>
    <property type="molecule type" value="Genomic_DNA"/>
</dbReference>
<keyword evidence="3" id="KW-1185">Reference proteome</keyword>
<reference evidence="2 3" key="1">
    <citation type="journal article" date="2018" name="J. Allergy Clin. Immunol.">
        <title>High-quality assembly of Dermatophagoides pteronyssinus genome and transcriptome reveals a wide range of novel allergens.</title>
        <authorList>
            <person name="Liu X.Y."/>
            <person name="Yang K.Y."/>
            <person name="Wang M.Q."/>
            <person name="Kwok J.S."/>
            <person name="Zeng X."/>
            <person name="Yang Z."/>
            <person name="Xiao X.J."/>
            <person name="Lau C.P."/>
            <person name="Li Y."/>
            <person name="Huang Z.M."/>
            <person name="Ba J.G."/>
            <person name="Yim A.K."/>
            <person name="Ouyang C.Y."/>
            <person name="Ngai S.M."/>
            <person name="Chan T.F."/>
            <person name="Leung E.L."/>
            <person name="Liu L."/>
            <person name="Liu Z.G."/>
            <person name="Tsui S.K."/>
        </authorList>
    </citation>
    <scope>NUCLEOTIDE SEQUENCE [LARGE SCALE GENOMIC DNA]</scope>
    <source>
        <strain evidence="2">Derp</strain>
    </source>
</reference>
<organism evidence="2 3">
    <name type="scientific">Dermatophagoides pteronyssinus</name>
    <name type="common">European house dust mite</name>
    <dbReference type="NCBI Taxonomy" id="6956"/>
    <lineage>
        <taxon>Eukaryota</taxon>
        <taxon>Metazoa</taxon>
        <taxon>Ecdysozoa</taxon>
        <taxon>Arthropoda</taxon>
        <taxon>Chelicerata</taxon>
        <taxon>Arachnida</taxon>
        <taxon>Acari</taxon>
        <taxon>Acariformes</taxon>
        <taxon>Sarcoptiformes</taxon>
        <taxon>Astigmata</taxon>
        <taxon>Psoroptidia</taxon>
        <taxon>Analgoidea</taxon>
        <taxon>Pyroglyphidae</taxon>
        <taxon>Dermatophagoidinae</taxon>
        <taxon>Dermatophagoides</taxon>
    </lineage>
</organism>
<feature type="transmembrane region" description="Helical" evidence="1">
    <location>
        <begin position="204"/>
        <end position="225"/>
    </location>
</feature>